<dbReference type="InterPro" id="IPR001633">
    <property type="entry name" value="EAL_dom"/>
</dbReference>
<dbReference type="Gene3D" id="3.20.20.450">
    <property type="entry name" value="EAL domain"/>
    <property type="match status" value="1"/>
</dbReference>
<organism evidence="5 6">
    <name type="scientific">Paenibacillus glycanilyticus</name>
    <dbReference type="NCBI Taxonomy" id="126569"/>
    <lineage>
        <taxon>Bacteria</taxon>
        <taxon>Bacillati</taxon>
        <taxon>Bacillota</taxon>
        <taxon>Bacilli</taxon>
        <taxon>Bacillales</taxon>
        <taxon>Paenibacillaceae</taxon>
        <taxon>Paenibacillus</taxon>
    </lineage>
</organism>
<feature type="transmembrane region" description="Helical" evidence="1">
    <location>
        <begin position="176"/>
        <end position="194"/>
    </location>
</feature>
<evidence type="ECO:0000259" key="4">
    <source>
        <dbReference type="PROSITE" id="PS50924"/>
    </source>
</evidence>
<feature type="transmembrane region" description="Helical" evidence="1">
    <location>
        <begin position="44"/>
        <end position="72"/>
    </location>
</feature>
<feature type="transmembrane region" description="Helical" evidence="1">
    <location>
        <begin position="214"/>
        <end position="241"/>
    </location>
</feature>
<dbReference type="PANTHER" id="PTHR44757:SF2">
    <property type="entry name" value="BIOFILM ARCHITECTURE MAINTENANCE PROTEIN MBAA"/>
    <property type="match status" value="1"/>
</dbReference>
<name>A0ABQ6G8W6_9BACL</name>
<dbReference type="NCBIfam" id="TIGR00254">
    <property type="entry name" value="GGDEF"/>
    <property type="match status" value="1"/>
</dbReference>
<dbReference type="EMBL" id="BSSQ01000006">
    <property type="protein sequence ID" value="GLX67399.1"/>
    <property type="molecule type" value="Genomic_DNA"/>
</dbReference>
<dbReference type="Gene3D" id="3.30.70.270">
    <property type="match status" value="1"/>
</dbReference>
<dbReference type="PROSITE" id="PS50887">
    <property type="entry name" value="GGDEF"/>
    <property type="match status" value="1"/>
</dbReference>
<evidence type="ECO:0000259" key="3">
    <source>
        <dbReference type="PROSITE" id="PS50887"/>
    </source>
</evidence>
<feature type="transmembrane region" description="Helical" evidence="1">
    <location>
        <begin position="143"/>
        <end position="164"/>
    </location>
</feature>
<dbReference type="PROSITE" id="PS50883">
    <property type="entry name" value="EAL"/>
    <property type="match status" value="1"/>
</dbReference>
<evidence type="ECO:0000313" key="6">
    <source>
        <dbReference type="Proteomes" id="UP001157114"/>
    </source>
</evidence>
<dbReference type="PROSITE" id="PS50924">
    <property type="entry name" value="MHYT"/>
    <property type="match status" value="1"/>
</dbReference>
<dbReference type="SMART" id="SM00052">
    <property type="entry name" value="EAL"/>
    <property type="match status" value="1"/>
</dbReference>
<dbReference type="Proteomes" id="UP001157114">
    <property type="component" value="Unassembled WGS sequence"/>
</dbReference>
<feature type="transmembrane region" description="Helical" evidence="1">
    <location>
        <begin position="110"/>
        <end position="131"/>
    </location>
</feature>
<keyword evidence="1" id="KW-0812">Transmembrane</keyword>
<feature type="domain" description="MHYT" evidence="4">
    <location>
        <begin position="8"/>
        <end position="201"/>
    </location>
</feature>
<dbReference type="Pfam" id="PF00563">
    <property type="entry name" value="EAL"/>
    <property type="match status" value="1"/>
</dbReference>
<dbReference type="InterPro" id="IPR035919">
    <property type="entry name" value="EAL_sf"/>
</dbReference>
<feature type="transmembrane region" description="Helical" evidence="1">
    <location>
        <begin position="78"/>
        <end position="98"/>
    </location>
</feature>
<dbReference type="CDD" id="cd01949">
    <property type="entry name" value="GGDEF"/>
    <property type="match status" value="1"/>
</dbReference>
<dbReference type="InterPro" id="IPR029787">
    <property type="entry name" value="Nucleotide_cyclase"/>
</dbReference>
<reference evidence="5 6" key="1">
    <citation type="submission" date="2023-03" db="EMBL/GenBank/DDBJ databases">
        <title>Draft genome sequence of the bacteria which degrade cell wall of Tricholomamatutake.</title>
        <authorList>
            <person name="Konishi Y."/>
            <person name="Fukuta Y."/>
            <person name="Shirasaka N."/>
        </authorList>
    </citation>
    <scope>NUCLEOTIDE SEQUENCE [LARGE SCALE GENOMIC DNA]</scope>
    <source>
        <strain evidence="6">mu1</strain>
    </source>
</reference>
<feature type="domain" description="GGDEF" evidence="3">
    <location>
        <begin position="276"/>
        <end position="408"/>
    </location>
</feature>
<dbReference type="PANTHER" id="PTHR44757">
    <property type="entry name" value="DIGUANYLATE CYCLASE DGCP"/>
    <property type="match status" value="1"/>
</dbReference>
<evidence type="ECO:0000313" key="5">
    <source>
        <dbReference type="EMBL" id="GLX67399.1"/>
    </source>
</evidence>
<proteinExistence type="predicted"/>
<evidence type="ECO:0000259" key="2">
    <source>
        <dbReference type="PROSITE" id="PS50883"/>
    </source>
</evidence>
<dbReference type="SUPFAM" id="SSF141868">
    <property type="entry name" value="EAL domain-like"/>
    <property type="match status" value="1"/>
</dbReference>
<keyword evidence="1" id="KW-0472">Membrane</keyword>
<accession>A0ABQ6G8W6</accession>
<keyword evidence="1" id="KW-1133">Transmembrane helix</keyword>
<dbReference type="InterPro" id="IPR000160">
    <property type="entry name" value="GGDEF_dom"/>
</dbReference>
<dbReference type="InterPro" id="IPR052155">
    <property type="entry name" value="Biofilm_reg_signaling"/>
</dbReference>
<dbReference type="SMART" id="SM00267">
    <property type="entry name" value="GGDEF"/>
    <property type="match status" value="1"/>
</dbReference>
<dbReference type="Pfam" id="PF00990">
    <property type="entry name" value="GGDEF"/>
    <property type="match status" value="1"/>
</dbReference>
<keyword evidence="6" id="KW-1185">Reference proteome</keyword>
<protein>
    <submittedName>
        <fullName evidence="5">Signaling protein</fullName>
    </submittedName>
</protein>
<dbReference type="InterPro" id="IPR005330">
    <property type="entry name" value="MHYT_dom"/>
</dbReference>
<dbReference type="InterPro" id="IPR043128">
    <property type="entry name" value="Rev_trsase/Diguanyl_cyclase"/>
</dbReference>
<feature type="transmembrane region" description="Helical" evidence="1">
    <location>
        <begin position="12"/>
        <end position="32"/>
    </location>
</feature>
<evidence type="ECO:0000256" key="1">
    <source>
        <dbReference type="PROSITE-ProRule" id="PRU00244"/>
    </source>
</evidence>
<dbReference type="RefSeq" id="WP_284238144.1">
    <property type="nucleotide sequence ID" value="NZ_BSSQ01000006.1"/>
</dbReference>
<feature type="domain" description="EAL" evidence="2">
    <location>
        <begin position="417"/>
        <end position="670"/>
    </location>
</feature>
<gene>
    <name evidence="5" type="ORF">MU1_17440</name>
</gene>
<dbReference type="SUPFAM" id="SSF55073">
    <property type="entry name" value="Nucleotide cyclase"/>
    <property type="match status" value="1"/>
</dbReference>
<sequence>MVTLHGEYNGWVILLSFIIALFVSYSALNLVYKISHSKGRVQLGWLLAGAFVMGSGVWTMHFVGMMAFHVGIPITYDIPITLLSVVASICASFVAFYLTRAKEINRLKLFVGGLVMGAGIVAMHYTGMASMHSPTMSIQYNPLIVILSAVIAVLTSCAALYLFIKFRDSNKASLSKWAAAALMGLAVCGMHYTGMGAASFWCGETAVTLLTEDIPINLFLLISVTLVTLLIMLVTWIAIYVDRTVLERMAFSDPLTGLANRHAMNRSFDDKLDPGHHYGLLFLDLDQFKIINDTLGHDIGDLLVQAVAKRLQSHENKGAQTYRLGGDEFLLVSKGMLRDEVEQLANRILEDIRKPYLLEGNELYITGSIGISLSPDHGTKRSSLLIAADTAMYQAKRRGKNQYCLYDEQMERQLIRRMELEKDLRIALMRDQFIIHYQPKWDASENRAIGVEALLRWNHPILGRIAPDEFIPIAEETGLIVPITRWVLGQACRDCFEWNENLEEPLSVSVNMSVSVFDSKNLEDMVTSALLHSGLEAALLELEITETIVMHNVEDVVAQLKPIREMGVIISMDDFGAGYSSLGSIDLIPFQTLKIDKLYMQQSDMPSKRAIIHTIIMLAKQLNLDVIAEGVETEQQIAFLQSAGCSWMQGFYFSKPMARADLDLWLQQSMLVSGRHTSQSLIG</sequence>
<comment type="caution">
    <text evidence="5">The sequence shown here is derived from an EMBL/GenBank/DDBJ whole genome shotgun (WGS) entry which is preliminary data.</text>
</comment>
<dbReference type="Pfam" id="PF03707">
    <property type="entry name" value="MHYT"/>
    <property type="match status" value="2"/>
</dbReference>
<dbReference type="CDD" id="cd01948">
    <property type="entry name" value="EAL"/>
    <property type="match status" value="1"/>
</dbReference>